<feature type="compositionally biased region" description="Low complexity" evidence="1">
    <location>
        <begin position="14"/>
        <end position="25"/>
    </location>
</feature>
<feature type="compositionally biased region" description="Pro residues" evidence="1">
    <location>
        <begin position="55"/>
        <end position="65"/>
    </location>
</feature>
<feature type="compositionally biased region" description="Basic and acidic residues" evidence="1">
    <location>
        <begin position="300"/>
        <end position="310"/>
    </location>
</feature>
<feature type="region of interest" description="Disordered" evidence="1">
    <location>
        <begin position="1"/>
        <end position="66"/>
    </location>
</feature>
<accession>C0HHP3</accession>
<evidence type="ECO:0000256" key="1">
    <source>
        <dbReference type="SAM" id="MobiDB-lite"/>
    </source>
</evidence>
<dbReference type="RefSeq" id="NP_001167922.1">
    <property type="nucleotide sequence ID" value="NM_001174451.1"/>
</dbReference>
<feature type="compositionally biased region" description="Low complexity" evidence="1">
    <location>
        <begin position="33"/>
        <end position="54"/>
    </location>
</feature>
<proteinExistence type="evidence at transcript level"/>
<dbReference type="KEGG" id="zma:100381635"/>
<feature type="compositionally biased region" description="Basic and acidic residues" evidence="1">
    <location>
        <begin position="320"/>
        <end position="333"/>
    </location>
</feature>
<reference evidence="2" key="1">
    <citation type="journal article" date="2009" name="PLoS Genet.">
        <title>Sequencing, mapping, and analysis of 27,455 maize full-length cDNAs.</title>
        <authorList>
            <person name="Soderlund C."/>
            <person name="Descour A."/>
            <person name="Kudrna D."/>
            <person name="Bomhoff M."/>
            <person name="Boyd L."/>
            <person name="Currie J."/>
            <person name="Angelova A."/>
            <person name="Collura K."/>
            <person name="Wissotski M."/>
            <person name="Ashley E."/>
            <person name="Morrow D."/>
            <person name="Fernandes J."/>
            <person name="Walbot V."/>
            <person name="Yu Y."/>
        </authorList>
    </citation>
    <scope>NUCLEOTIDE SEQUENCE</scope>
    <source>
        <strain evidence="2">B73</strain>
    </source>
</reference>
<name>C0HHP3_MAIZE</name>
<feature type="compositionally biased region" description="Basic residues" evidence="1">
    <location>
        <begin position="337"/>
        <end position="353"/>
    </location>
</feature>
<organism evidence="2">
    <name type="scientific">Zea mays</name>
    <name type="common">Maize</name>
    <dbReference type="NCBI Taxonomy" id="4577"/>
    <lineage>
        <taxon>Eukaryota</taxon>
        <taxon>Viridiplantae</taxon>
        <taxon>Streptophyta</taxon>
        <taxon>Embryophyta</taxon>
        <taxon>Tracheophyta</taxon>
        <taxon>Spermatophyta</taxon>
        <taxon>Magnoliopsida</taxon>
        <taxon>Liliopsida</taxon>
        <taxon>Poales</taxon>
        <taxon>Poaceae</taxon>
        <taxon>PACMAD clade</taxon>
        <taxon>Panicoideae</taxon>
        <taxon>Andropogonodae</taxon>
        <taxon>Andropogoneae</taxon>
        <taxon>Tripsacinae</taxon>
        <taxon>Zea</taxon>
    </lineage>
</organism>
<feature type="region of interest" description="Disordered" evidence="1">
    <location>
        <begin position="238"/>
        <end position="353"/>
    </location>
</feature>
<evidence type="ECO:0000313" key="2">
    <source>
        <dbReference type="EMBL" id="ACN26546.1"/>
    </source>
</evidence>
<dbReference type="AlphaFoldDB" id="C0HHP3"/>
<dbReference type="EMBL" id="BT061849">
    <property type="protein sequence ID" value="ACN26546.1"/>
    <property type="molecule type" value="mRNA"/>
</dbReference>
<sequence>MPRGPTRPGRRRLPPLLRGAGRAALRPPPGPPQLLRAPRPAARALSGAQPAAGPGAPPRPRPFLPPRRHRLGLLAAARRRAPDVWHHVAAPPPRARQLHRAHARVAHLALAGACHPAPDLLPPVLAAAPALLDRPRAPLTPHRAHALRRRRLQAVQAQHSGRHPRRVRQPHVVQVQQRVHRRRLLRRRVRAQPRGVHAPHAQSKLLPAAARGLAIPPLHVRRHSRRLRPGLLRARRRQGALRLAPAPREVRPVLRHHTKGLGGDGGRQDHRRAGGGARGRGRQNAGAPAGDSAQGGVPAARERGGPERVHQGRRRPRRGGRPEEDTEAGERAGGRPPGRHLRAGGRRRRALAT</sequence>
<dbReference type="GeneID" id="100381635"/>
<feature type="region of interest" description="Disordered" evidence="1">
    <location>
        <begin position="189"/>
        <end position="209"/>
    </location>
</feature>
<protein>
    <submittedName>
        <fullName evidence="2">Uncharacterized protein</fullName>
    </submittedName>
</protein>